<name>A0ABU6Y064_9FABA</name>
<proteinExistence type="predicted"/>
<keyword evidence="2" id="KW-1185">Reference proteome</keyword>
<accession>A0ABU6Y064</accession>
<comment type="caution">
    <text evidence="1">The sequence shown here is derived from an EMBL/GenBank/DDBJ whole genome shotgun (WGS) entry which is preliminary data.</text>
</comment>
<evidence type="ECO:0000313" key="2">
    <source>
        <dbReference type="Proteomes" id="UP001341840"/>
    </source>
</evidence>
<reference evidence="1 2" key="1">
    <citation type="journal article" date="2023" name="Plants (Basel)">
        <title>Bridging the Gap: Combining Genomics and Transcriptomics Approaches to Understand Stylosanthes scabra, an Orphan Legume from the Brazilian Caatinga.</title>
        <authorList>
            <person name="Ferreira-Neto J.R.C."/>
            <person name="da Silva M.D."/>
            <person name="Binneck E."/>
            <person name="de Melo N.F."/>
            <person name="da Silva R.H."/>
            <person name="de Melo A.L.T.M."/>
            <person name="Pandolfi V."/>
            <person name="Bustamante F.O."/>
            <person name="Brasileiro-Vidal A.C."/>
            <person name="Benko-Iseppon A.M."/>
        </authorList>
    </citation>
    <scope>NUCLEOTIDE SEQUENCE [LARGE SCALE GENOMIC DNA]</scope>
    <source>
        <tissue evidence="1">Leaves</tissue>
    </source>
</reference>
<gene>
    <name evidence="1" type="ORF">PIB30_112854</name>
</gene>
<evidence type="ECO:0000313" key="1">
    <source>
        <dbReference type="EMBL" id="MED6203160.1"/>
    </source>
</evidence>
<feature type="non-terminal residue" evidence="1">
    <location>
        <position position="1"/>
    </location>
</feature>
<organism evidence="1 2">
    <name type="scientific">Stylosanthes scabra</name>
    <dbReference type="NCBI Taxonomy" id="79078"/>
    <lineage>
        <taxon>Eukaryota</taxon>
        <taxon>Viridiplantae</taxon>
        <taxon>Streptophyta</taxon>
        <taxon>Embryophyta</taxon>
        <taxon>Tracheophyta</taxon>
        <taxon>Spermatophyta</taxon>
        <taxon>Magnoliopsida</taxon>
        <taxon>eudicotyledons</taxon>
        <taxon>Gunneridae</taxon>
        <taxon>Pentapetalae</taxon>
        <taxon>rosids</taxon>
        <taxon>fabids</taxon>
        <taxon>Fabales</taxon>
        <taxon>Fabaceae</taxon>
        <taxon>Papilionoideae</taxon>
        <taxon>50 kb inversion clade</taxon>
        <taxon>dalbergioids sensu lato</taxon>
        <taxon>Dalbergieae</taxon>
        <taxon>Pterocarpus clade</taxon>
        <taxon>Stylosanthes</taxon>
    </lineage>
</organism>
<sequence>KIRIKFFHAYAWEAKIIMQAPGTSSISMEKEQLNLHRRGSPRLGVEDKARLLKIPESSRYTWLLTHNVTQEAKVPESPRYT</sequence>
<dbReference type="EMBL" id="JASCZI010219910">
    <property type="protein sequence ID" value="MED6203160.1"/>
    <property type="molecule type" value="Genomic_DNA"/>
</dbReference>
<dbReference type="Proteomes" id="UP001341840">
    <property type="component" value="Unassembled WGS sequence"/>
</dbReference>
<protein>
    <submittedName>
        <fullName evidence="1">Uncharacterized protein</fullName>
    </submittedName>
</protein>